<proteinExistence type="predicted"/>
<name>A0AAV2AU51_9ARAC</name>
<protein>
    <submittedName>
        <fullName evidence="1">Uncharacterized protein</fullName>
    </submittedName>
</protein>
<evidence type="ECO:0000313" key="1">
    <source>
        <dbReference type="EMBL" id="CAL1287382.1"/>
    </source>
</evidence>
<comment type="caution">
    <text evidence="1">The sequence shown here is derived from an EMBL/GenBank/DDBJ whole genome shotgun (WGS) entry which is preliminary data.</text>
</comment>
<organism evidence="1 2">
    <name type="scientific">Larinioides sclopetarius</name>
    <dbReference type="NCBI Taxonomy" id="280406"/>
    <lineage>
        <taxon>Eukaryota</taxon>
        <taxon>Metazoa</taxon>
        <taxon>Ecdysozoa</taxon>
        <taxon>Arthropoda</taxon>
        <taxon>Chelicerata</taxon>
        <taxon>Arachnida</taxon>
        <taxon>Araneae</taxon>
        <taxon>Araneomorphae</taxon>
        <taxon>Entelegynae</taxon>
        <taxon>Araneoidea</taxon>
        <taxon>Araneidae</taxon>
        <taxon>Larinioides</taxon>
    </lineage>
</organism>
<evidence type="ECO:0000313" key="2">
    <source>
        <dbReference type="Proteomes" id="UP001497382"/>
    </source>
</evidence>
<dbReference type="EMBL" id="CAXIEN010000217">
    <property type="protein sequence ID" value="CAL1287382.1"/>
    <property type="molecule type" value="Genomic_DNA"/>
</dbReference>
<dbReference type="AlphaFoldDB" id="A0AAV2AU51"/>
<reference evidence="1 2" key="1">
    <citation type="submission" date="2024-04" db="EMBL/GenBank/DDBJ databases">
        <authorList>
            <person name="Rising A."/>
            <person name="Reimegard J."/>
            <person name="Sonavane S."/>
            <person name="Akerstrom W."/>
            <person name="Nylinder S."/>
            <person name="Hedman E."/>
            <person name="Kallberg Y."/>
        </authorList>
    </citation>
    <scope>NUCLEOTIDE SEQUENCE [LARGE SCALE GENOMIC DNA]</scope>
</reference>
<gene>
    <name evidence="1" type="ORF">LARSCL_LOCUS14797</name>
</gene>
<accession>A0AAV2AU51</accession>
<dbReference type="Proteomes" id="UP001497382">
    <property type="component" value="Unassembled WGS sequence"/>
</dbReference>
<keyword evidence="2" id="KW-1185">Reference proteome</keyword>
<sequence length="105" mass="11944">MKAEDEGKEGTKSRTAKAIDFQIYFKYLKKNFYSFKSDNLSGAIKEFCSYNDSKEQDVFDKTVNADFSFQKKTSAEGEDSKESGLKQATNCTYKLLKKLNSEGKC</sequence>